<dbReference type="Gene3D" id="1.20.1600.10">
    <property type="entry name" value="Outer membrane efflux proteins (OEP)"/>
    <property type="match status" value="1"/>
</dbReference>
<accession>A0AA42PZZ3</accession>
<comment type="caution">
    <text evidence="4">The sequence shown here is derived from an EMBL/GenBank/DDBJ whole genome shotgun (WGS) entry which is preliminary data.</text>
</comment>
<comment type="subcellular location">
    <subcellularLocation>
        <location evidence="2">Cell membrane</location>
        <topology evidence="2">Lipid-anchor</topology>
    </subcellularLocation>
</comment>
<comment type="similarity">
    <text evidence="1 2">Belongs to the outer membrane factor (OMF) (TC 1.B.17) family.</text>
</comment>
<keyword evidence="2" id="KW-1134">Transmembrane beta strand</keyword>
<protein>
    <submittedName>
        <fullName evidence="4">TolC family protein</fullName>
    </submittedName>
</protein>
<reference evidence="4" key="1">
    <citation type="submission" date="2022-09" db="EMBL/GenBank/DDBJ databases">
        <title>Intensive care unit water sources are persistently colonized with multi-drug resistant bacteria and are the site of extensive horizontal gene transfer of antibiotic resistance genes.</title>
        <authorList>
            <person name="Diorio-Toth L."/>
        </authorList>
    </citation>
    <scope>NUCLEOTIDE SEQUENCE</scope>
    <source>
        <strain evidence="4">GD03832</strain>
    </source>
</reference>
<dbReference type="InterPro" id="IPR003423">
    <property type="entry name" value="OMP_efflux"/>
</dbReference>
<feature type="coiled-coil region" evidence="3">
    <location>
        <begin position="224"/>
        <end position="251"/>
    </location>
</feature>
<organism evidence="4 5">
    <name type="scientific">Comamonas thiooxydans</name>
    <dbReference type="NCBI Taxonomy" id="363952"/>
    <lineage>
        <taxon>Bacteria</taxon>
        <taxon>Pseudomonadati</taxon>
        <taxon>Pseudomonadota</taxon>
        <taxon>Betaproteobacteria</taxon>
        <taxon>Burkholderiales</taxon>
        <taxon>Comamonadaceae</taxon>
        <taxon>Comamonas</taxon>
    </lineage>
</organism>
<gene>
    <name evidence="4" type="ORF">N5D63_10760</name>
</gene>
<dbReference type="SUPFAM" id="SSF56954">
    <property type="entry name" value="Outer membrane efflux proteins (OEP)"/>
    <property type="match status" value="1"/>
</dbReference>
<dbReference type="Proteomes" id="UP001161065">
    <property type="component" value="Unassembled WGS sequence"/>
</dbReference>
<name>A0AA42PZZ3_9BURK</name>
<dbReference type="NCBIfam" id="TIGR01845">
    <property type="entry name" value="outer_NodT"/>
    <property type="match status" value="1"/>
</dbReference>
<evidence type="ECO:0000313" key="4">
    <source>
        <dbReference type="EMBL" id="MDH1334615.1"/>
    </source>
</evidence>
<dbReference type="GO" id="GO:0005886">
    <property type="term" value="C:plasma membrane"/>
    <property type="evidence" value="ECO:0007669"/>
    <property type="project" value="UniProtKB-SubCell"/>
</dbReference>
<sequence length="466" mass="49946">MPETSSLSHHVRLKPLLLGALSLATITLIGCASVPPSTLSAKPTVDVPQQWSTLAQGEAIVSAEWWKDFHNSELDQLVRSALDANRDLHTAAARLEQARALVGSAQAERLPQVGMTAGAQRGRDSAGTDKLERSTAGLQASWEIDLFGRAALGVNAAQANVLSSEQALSAARIALAADVATAYFELRTLDSRIALMQEAITLADRQLHMAQRKFDAGQSTALDVDRWTAELAKERATAQQLQGELQVRQRQLAVLLGTSQTPTLNLQAPTMMPQAPSALLPADLLERRPDVQRQARALDAALARVGMARREIYPRLQIGWAGSRERLAAIGGSASPMSVIGYGISLSMPILDGGRIRSNVQVHEAQAKEAMAGYEQAMITALAEVETSLARSSTSEASLRELMRAQEAGDTAAQRASRLFAAGMTDASAVLDTLRENLRVRDAVAQAEGERWASAVKLRRVFAGAV</sequence>
<evidence type="ECO:0000313" key="5">
    <source>
        <dbReference type="Proteomes" id="UP001161065"/>
    </source>
</evidence>
<proteinExistence type="inferred from homology"/>
<dbReference type="GO" id="GO:0015562">
    <property type="term" value="F:efflux transmembrane transporter activity"/>
    <property type="evidence" value="ECO:0007669"/>
    <property type="project" value="InterPro"/>
</dbReference>
<dbReference type="PANTHER" id="PTHR30203">
    <property type="entry name" value="OUTER MEMBRANE CATION EFFLUX PROTEIN"/>
    <property type="match status" value="1"/>
</dbReference>
<dbReference type="Pfam" id="PF02321">
    <property type="entry name" value="OEP"/>
    <property type="match status" value="2"/>
</dbReference>
<evidence type="ECO:0000256" key="2">
    <source>
        <dbReference type="RuleBase" id="RU362097"/>
    </source>
</evidence>
<dbReference type="PANTHER" id="PTHR30203:SF32">
    <property type="entry name" value="CATION EFFLUX SYSTEM PROTEIN CUSC"/>
    <property type="match status" value="1"/>
</dbReference>
<dbReference type="AlphaFoldDB" id="A0AA42PZZ3"/>
<keyword evidence="2" id="KW-0472">Membrane</keyword>
<keyword evidence="2" id="KW-0812">Transmembrane</keyword>
<keyword evidence="2" id="KW-0449">Lipoprotein</keyword>
<evidence type="ECO:0000256" key="3">
    <source>
        <dbReference type="SAM" id="Coils"/>
    </source>
</evidence>
<evidence type="ECO:0000256" key="1">
    <source>
        <dbReference type="ARBA" id="ARBA00007613"/>
    </source>
</evidence>
<dbReference type="RefSeq" id="WP_280008181.1">
    <property type="nucleotide sequence ID" value="NZ_JAOCEK010000007.1"/>
</dbReference>
<keyword evidence="3" id="KW-0175">Coiled coil</keyword>
<dbReference type="InterPro" id="IPR010131">
    <property type="entry name" value="MdtP/NodT-like"/>
</dbReference>
<keyword evidence="2" id="KW-0564">Palmitate</keyword>
<dbReference type="Gene3D" id="2.20.200.10">
    <property type="entry name" value="Outer membrane efflux proteins (OEP)"/>
    <property type="match status" value="1"/>
</dbReference>
<dbReference type="EMBL" id="JAOCEK010000007">
    <property type="protein sequence ID" value="MDH1334615.1"/>
    <property type="molecule type" value="Genomic_DNA"/>
</dbReference>